<proteinExistence type="predicted"/>
<gene>
    <name evidence="7" type="ORF">IFR04_008141</name>
</gene>
<evidence type="ECO:0000256" key="1">
    <source>
        <dbReference type="ARBA" id="ARBA00022723"/>
    </source>
</evidence>
<feature type="domain" description="MYND-type" evidence="6">
    <location>
        <begin position="90"/>
        <end position="131"/>
    </location>
</feature>
<comment type="caution">
    <text evidence="7">The sequence shown here is derived from an EMBL/GenBank/DDBJ whole genome shotgun (WGS) entry which is preliminary data.</text>
</comment>
<dbReference type="Pfam" id="PF01753">
    <property type="entry name" value="zf-MYND"/>
    <property type="match status" value="1"/>
</dbReference>
<dbReference type="PROSITE" id="PS01360">
    <property type="entry name" value="ZF_MYND_1"/>
    <property type="match status" value="1"/>
</dbReference>
<dbReference type="EMBL" id="JAFJYH010000122">
    <property type="protein sequence ID" value="KAG4418696.1"/>
    <property type="molecule type" value="Genomic_DNA"/>
</dbReference>
<keyword evidence="1" id="KW-0479">Metal-binding</keyword>
<dbReference type="AlphaFoldDB" id="A0A8H7TFU3"/>
<evidence type="ECO:0000256" key="3">
    <source>
        <dbReference type="ARBA" id="ARBA00022833"/>
    </source>
</evidence>
<dbReference type="PROSITE" id="PS50865">
    <property type="entry name" value="ZF_MYND_2"/>
    <property type="match status" value="1"/>
</dbReference>
<feature type="region of interest" description="Disordered" evidence="5">
    <location>
        <begin position="1"/>
        <end position="76"/>
    </location>
</feature>
<evidence type="ECO:0000313" key="7">
    <source>
        <dbReference type="EMBL" id="KAG4418696.1"/>
    </source>
</evidence>
<dbReference type="Gene3D" id="6.10.140.2220">
    <property type="match status" value="1"/>
</dbReference>
<keyword evidence="2 4" id="KW-0863">Zinc-finger</keyword>
<dbReference type="GO" id="GO:0008270">
    <property type="term" value="F:zinc ion binding"/>
    <property type="evidence" value="ECO:0007669"/>
    <property type="project" value="UniProtKB-KW"/>
</dbReference>
<accession>A0A8H7TFU3</accession>
<dbReference type="InterPro" id="IPR002893">
    <property type="entry name" value="Znf_MYND"/>
</dbReference>
<feature type="compositionally biased region" description="Low complexity" evidence="5">
    <location>
        <begin position="40"/>
        <end position="57"/>
    </location>
</feature>
<evidence type="ECO:0000256" key="4">
    <source>
        <dbReference type="PROSITE-ProRule" id="PRU00134"/>
    </source>
</evidence>
<organism evidence="7 8">
    <name type="scientific">Cadophora malorum</name>
    <dbReference type="NCBI Taxonomy" id="108018"/>
    <lineage>
        <taxon>Eukaryota</taxon>
        <taxon>Fungi</taxon>
        <taxon>Dikarya</taxon>
        <taxon>Ascomycota</taxon>
        <taxon>Pezizomycotina</taxon>
        <taxon>Leotiomycetes</taxon>
        <taxon>Helotiales</taxon>
        <taxon>Ploettnerulaceae</taxon>
        <taxon>Cadophora</taxon>
    </lineage>
</organism>
<feature type="compositionally biased region" description="Acidic residues" evidence="5">
    <location>
        <begin position="1"/>
        <end position="10"/>
    </location>
</feature>
<dbReference type="Proteomes" id="UP000664132">
    <property type="component" value="Unassembled WGS sequence"/>
</dbReference>
<evidence type="ECO:0000256" key="5">
    <source>
        <dbReference type="SAM" id="MobiDB-lite"/>
    </source>
</evidence>
<sequence length="278" mass="31409">MQATVEDYEDVVPAGDAQMNGNELPGRKASTRDRPTAEISSGRTKTASGGTGATATSQPPAKPILDQDQSLKGLPRPEDLAPYRPILLECHTCKKPEPSIGAFIKCPFCKVTPYCQKSCKKDDKKEHKKHCARLGNKHSEKTIETVQDVQGRRDAAGSSIALDIRRLLHKFKPENAMELWIDAFRLWALENNDATGKCLNAGFEEFLNQLKERETYWAPWLHEKQGRKKCMALTQDKSSWYYLERPITNKELREHYDSKDYTSFLVSMAKVVHGELAI</sequence>
<evidence type="ECO:0000256" key="2">
    <source>
        <dbReference type="ARBA" id="ARBA00022771"/>
    </source>
</evidence>
<protein>
    <recommendedName>
        <fullName evidence="6">MYND-type domain-containing protein</fullName>
    </recommendedName>
</protein>
<evidence type="ECO:0000313" key="8">
    <source>
        <dbReference type="Proteomes" id="UP000664132"/>
    </source>
</evidence>
<keyword evidence="3" id="KW-0862">Zinc</keyword>
<name>A0A8H7TFU3_9HELO</name>
<evidence type="ECO:0000259" key="6">
    <source>
        <dbReference type="PROSITE" id="PS50865"/>
    </source>
</evidence>
<dbReference type="SUPFAM" id="SSF144232">
    <property type="entry name" value="HIT/MYND zinc finger-like"/>
    <property type="match status" value="1"/>
</dbReference>
<keyword evidence="8" id="KW-1185">Reference proteome</keyword>
<reference evidence="7" key="1">
    <citation type="submission" date="2021-02" db="EMBL/GenBank/DDBJ databases">
        <title>Genome sequence Cadophora malorum strain M34.</title>
        <authorList>
            <person name="Stefanovic E."/>
            <person name="Vu D."/>
            <person name="Scully C."/>
            <person name="Dijksterhuis J."/>
            <person name="Roader J."/>
            <person name="Houbraken J."/>
        </authorList>
    </citation>
    <scope>NUCLEOTIDE SEQUENCE</scope>
    <source>
        <strain evidence="7">M34</strain>
    </source>
</reference>